<feature type="compositionally biased region" description="Polar residues" evidence="8">
    <location>
        <begin position="324"/>
        <end position="333"/>
    </location>
</feature>
<dbReference type="EMBL" id="CAXLJM020000046">
    <property type="protein sequence ID" value="CAL8111242.1"/>
    <property type="molecule type" value="Genomic_DNA"/>
</dbReference>
<sequence length="364" mass="40199">MPRAKSSSGSKSKKIDGGGTKSTGRKSKDTSVVDVDEGSDNDEADGEVEQSETTEHLPVAPKSTQALRKVIIAPKDIRTHGWENIEECQIKHPKSGKKSLFLLDTGSSRCDGNLLFEVLSMQHDTRSWFVDNTVISDGNMYICTPVDPLFFVIPVMEKSSKAKSLIDHLIEGSLPKAVAEVLTKRLSHKQLEFVSIKKDFEDFVVFLYSEEKTLNWLSGKAERVGKFLMDKGISQAESSVSSNFVKSSVEALSKEDCLRYACDIVGEYIDETLKKKLLEKLGLPVLQEKAGTKRKSSLGDDDENINKKTKISGDDPVMPLEDYGSSNSNTPVNKNVKVTAKEKELQKAAQGSHSLFKFFAPKAK</sequence>
<comment type="similarity">
    <text evidence="2">Belongs to the RNase H2 subunit B family.</text>
</comment>
<evidence type="ECO:0000313" key="11">
    <source>
        <dbReference type="EMBL" id="CAL8111242.1"/>
    </source>
</evidence>
<dbReference type="InterPro" id="IPR041195">
    <property type="entry name" value="Rnh202_N"/>
</dbReference>
<dbReference type="InterPro" id="IPR019024">
    <property type="entry name" value="RNase_H2_suB_wHTH"/>
</dbReference>
<comment type="subunit">
    <text evidence="3">The RNase H2 complex is a heterotrimer composed of the catalytic subunit RNASEH2A and the non-catalytic subunits RNASEH2B and RNASEH2C.</text>
</comment>
<evidence type="ECO:0000256" key="4">
    <source>
        <dbReference type="ARBA" id="ARBA00019062"/>
    </source>
</evidence>
<dbReference type="Gene3D" id="2.20.25.530">
    <property type="match status" value="1"/>
</dbReference>
<evidence type="ECO:0000256" key="2">
    <source>
        <dbReference type="ARBA" id="ARBA00009823"/>
    </source>
</evidence>
<dbReference type="Pfam" id="PF09468">
    <property type="entry name" value="RNase_H2-Ydr279"/>
    <property type="match status" value="1"/>
</dbReference>
<feature type="domain" description="Rnh202 triple barrel" evidence="10">
    <location>
        <begin position="72"/>
        <end position="147"/>
    </location>
</feature>
<dbReference type="Pfam" id="PF17745">
    <property type="entry name" value="Ydr279_N"/>
    <property type="match status" value="1"/>
</dbReference>
<organism evidence="11 12">
    <name type="scientific">Orchesella dallaii</name>
    <dbReference type="NCBI Taxonomy" id="48710"/>
    <lineage>
        <taxon>Eukaryota</taxon>
        <taxon>Metazoa</taxon>
        <taxon>Ecdysozoa</taxon>
        <taxon>Arthropoda</taxon>
        <taxon>Hexapoda</taxon>
        <taxon>Collembola</taxon>
        <taxon>Entomobryomorpha</taxon>
        <taxon>Entomobryoidea</taxon>
        <taxon>Orchesellidae</taxon>
        <taxon>Orchesellinae</taxon>
        <taxon>Orchesella</taxon>
    </lineage>
</organism>
<gene>
    <name evidence="11" type="ORF">ODALV1_LOCUS14858</name>
</gene>
<reference evidence="11 12" key="1">
    <citation type="submission" date="2024-08" db="EMBL/GenBank/DDBJ databases">
        <authorList>
            <person name="Cucini C."/>
            <person name="Frati F."/>
        </authorList>
    </citation>
    <scope>NUCLEOTIDE SEQUENCE [LARGE SCALE GENOMIC DNA]</scope>
</reference>
<dbReference type="PANTHER" id="PTHR13383:SF11">
    <property type="entry name" value="RIBONUCLEASE H2 SUBUNIT B"/>
    <property type="match status" value="1"/>
</dbReference>
<dbReference type="Proteomes" id="UP001642540">
    <property type="component" value="Unassembled WGS sequence"/>
</dbReference>
<feature type="compositionally biased region" description="Acidic residues" evidence="8">
    <location>
        <begin position="34"/>
        <end position="52"/>
    </location>
</feature>
<accession>A0ABP1QX26</accession>
<evidence type="ECO:0000256" key="8">
    <source>
        <dbReference type="SAM" id="MobiDB-lite"/>
    </source>
</evidence>
<dbReference type="Gene3D" id="1.10.20.120">
    <property type="match status" value="1"/>
</dbReference>
<feature type="region of interest" description="Disordered" evidence="8">
    <location>
        <begin position="292"/>
        <end position="333"/>
    </location>
</feature>
<evidence type="ECO:0000256" key="1">
    <source>
        <dbReference type="ARBA" id="ARBA00004123"/>
    </source>
</evidence>
<evidence type="ECO:0000259" key="9">
    <source>
        <dbReference type="Pfam" id="PF09468"/>
    </source>
</evidence>
<comment type="function">
    <text evidence="6">Non catalytic subunit of RNase H2, an endonuclease that specifically degrades the RNA of RNA:DNA hybrids. Participates in DNA replication, possibly by mediating the removal of lagging-strand Okazaki fragment RNA primers during DNA replication. Mediates the excision of single ribonucleotides from DNA:RNA duplexes.</text>
</comment>
<evidence type="ECO:0000256" key="5">
    <source>
        <dbReference type="ARBA" id="ARBA00023242"/>
    </source>
</evidence>
<comment type="caution">
    <text evidence="11">The sequence shown here is derived from an EMBL/GenBank/DDBJ whole genome shotgun (WGS) entry which is preliminary data.</text>
</comment>
<evidence type="ECO:0000256" key="3">
    <source>
        <dbReference type="ARBA" id="ARBA00011277"/>
    </source>
</evidence>
<dbReference type="InterPro" id="IPR040456">
    <property type="entry name" value="RNase_H2_suB"/>
</dbReference>
<name>A0ABP1QX26_9HEXA</name>
<proteinExistence type="inferred from homology"/>
<evidence type="ECO:0000256" key="7">
    <source>
        <dbReference type="ARBA" id="ARBA00033464"/>
    </source>
</evidence>
<comment type="subcellular location">
    <subcellularLocation>
        <location evidence="1">Nucleus</location>
    </subcellularLocation>
</comment>
<feature type="region of interest" description="Disordered" evidence="8">
    <location>
        <begin position="1"/>
        <end position="60"/>
    </location>
</feature>
<keyword evidence="12" id="KW-1185">Reference proteome</keyword>
<feature type="compositionally biased region" description="Low complexity" evidence="8">
    <location>
        <begin position="1"/>
        <end position="10"/>
    </location>
</feature>
<feature type="domain" description="Ribonuclease H2 subunit B wHTH" evidence="9">
    <location>
        <begin position="150"/>
        <end position="277"/>
    </location>
</feature>
<evidence type="ECO:0000256" key="6">
    <source>
        <dbReference type="ARBA" id="ARBA00024778"/>
    </source>
</evidence>
<protein>
    <recommendedName>
        <fullName evidence="4">Ribonuclease H2 subunit B</fullName>
    </recommendedName>
    <alternativeName>
        <fullName evidence="7">Ribonuclease HI subunit B</fullName>
    </alternativeName>
</protein>
<dbReference type="PANTHER" id="PTHR13383">
    <property type="entry name" value="RIBONUCLEASE H2 SUBUNIT B"/>
    <property type="match status" value="1"/>
</dbReference>
<evidence type="ECO:0000313" key="12">
    <source>
        <dbReference type="Proteomes" id="UP001642540"/>
    </source>
</evidence>
<keyword evidence="5" id="KW-0539">Nucleus</keyword>
<evidence type="ECO:0000259" key="10">
    <source>
        <dbReference type="Pfam" id="PF17745"/>
    </source>
</evidence>